<evidence type="ECO:0000256" key="1">
    <source>
        <dbReference type="SAM" id="SignalP"/>
    </source>
</evidence>
<keyword evidence="1" id="KW-0732">Signal</keyword>
<dbReference type="RefSeq" id="WP_345356941.1">
    <property type="nucleotide sequence ID" value="NZ_BAABHJ010000012.1"/>
</dbReference>
<feature type="chain" id="PRO_5045432955" evidence="1">
    <location>
        <begin position="26"/>
        <end position="151"/>
    </location>
</feature>
<sequence length="151" mass="16449">MLIAVLAALVATVCATAPTSSVANAATTPSASSAPVPGDLPISEAGAKWYHLWGPAAAWTSGTYNSWRSNHFKTRSKVLGIIFRCWYWRGGDTMFAAIYGATVPVKSHNMRCDGHWKNLVFKHANTRSNYYVGVYVIGTKTLVQVGAEYYK</sequence>
<feature type="signal peptide" evidence="1">
    <location>
        <begin position="1"/>
        <end position="25"/>
    </location>
</feature>
<reference evidence="3" key="1">
    <citation type="journal article" date="2019" name="Int. J. Syst. Evol. Microbiol.">
        <title>The Global Catalogue of Microorganisms (GCM) 10K type strain sequencing project: providing services to taxonomists for standard genome sequencing and annotation.</title>
        <authorList>
            <consortium name="The Broad Institute Genomics Platform"/>
            <consortium name="The Broad Institute Genome Sequencing Center for Infectious Disease"/>
            <person name="Wu L."/>
            <person name="Ma J."/>
        </authorList>
    </citation>
    <scope>NUCLEOTIDE SEQUENCE [LARGE SCALE GENOMIC DNA]</scope>
    <source>
        <strain evidence="3">JCM 17938</strain>
    </source>
</reference>
<protein>
    <submittedName>
        <fullName evidence="2">Uncharacterized protein</fullName>
    </submittedName>
</protein>
<dbReference type="EMBL" id="BAABHJ010000012">
    <property type="protein sequence ID" value="GAA4610413.1"/>
    <property type="molecule type" value="Genomic_DNA"/>
</dbReference>
<dbReference type="Proteomes" id="UP001500212">
    <property type="component" value="Unassembled WGS sequence"/>
</dbReference>
<accession>A0ABP8TP17</accession>
<evidence type="ECO:0000313" key="3">
    <source>
        <dbReference type="Proteomes" id="UP001500212"/>
    </source>
</evidence>
<keyword evidence="3" id="KW-1185">Reference proteome</keyword>
<organism evidence="2 3">
    <name type="scientific">Actinoallomurus liliacearum</name>
    <dbReference type="NCBI Taxonomy" id="1080073"/>
    <lineage>
        <taxon>Bacteria</taxon>
        <taxon>Bacillati</taxon>
        <taxon>Actinomycetota</taxon>
        <taxon>Actinomycetes</taxon>
        <taxon>Streptosporangiales</taxon>
        <taxon>Thermomonosporaceae</taxon>
        <taxon>Actinoallomurus</taxon>
    </lineage>
</organism>
<evidence type="ECO:0000313" key="2">
    <source>
        <dbReference type="EMBL" id="GAA4610413.1"/>
    </source>
</evidence>
<proteinExistence type="predicted"/>
<gene>
    <name evidence="2" type="ORF">GCM10023195_42720</name>
</gene>
<name>A0ABP8TP17_9ACTN</name>
<comment type="caution">
    <text evidence="2">The sequence shown here is derived from an EMBL/GenBank/DDBJ whole genome shotgun (WGS) entry which is preliminary data.</text>
</comment>